<comment type="caution">
    <text evidence="2">The sequence shown here is derived from an EMBL/GenBank/DDBJ whole genome shotgun (WGS) entry which is preliminary data.</text>
</comment>
<name>A0ABQ7KA82_9FUNG</name>
<feature type="region of interest" description="Disordered" evidence="1">
    <location>
        <begin position="275"/>
        <end position="498"/>
    </location>
</feature>
<proteinExistence type="predicted"/>
<evidence type="ECO:0000313" key="3">
    <source>
        <dbReference type="Proteomes" id="UP001194696"/>
    </source>
</evidence>
<reference evidence="2 3" key="1">
    <citation type="journal article" date="2020" name="Fungal Divers.">
        <title>Resolving the Mortierellaceae phylogeny through synthesis of multi-gene phylogenetics and phylogenomics.</title>
        <authorList>
            <person name="Vandepol N."/>
            <person name="Liber J."/>
            <person name="Desiro A."/>
            <person name="Na H."/>
            <person name="Kennedy M."/>
            <person name="Barry K."/>
            <person name="Grigoriev I.V."/>
            <person name="Miller A.N."/>
            <person name="O'Donnell K."/>
            <person name="Stajich J.E."/>
            <person name="Bonito G."/>
        </authorList>
    </citation>
    <scope>NUCLEOTIDE SEQUENCE [LARGE SCALE GENOMIC DNA]</scope>
    <source>
        <strain evidence="2 3">AD045</strain>
    </source>
</reference>
<gene>
    <name evidence="2" type="ORF">BGZ96_001116</name>
</gene>
<keyword evidence="3" id="KW-1185">Reference proteome</keyword>
<dbReference type="Proteomes" id="UP001194696">
    <property type="component" value="Unassembled WGS sequence"/>
</dbReference>
<evidence type="ECO:0000256" key="1">
    <source>
        <dbReference type="SAM" id="MobiDB-lite"/>
    </source>
</evidence>
<feature type="compositionally biased region" description="Gly residues" evidence="1">
    <location>
        <begin position="396"/>
        <end position="406"/>
    </location>
</feature>
<protein>
    <recommendedName>
        <fullName evidence="4">RNI-like protein</fullName>
    </recommendedName>
</protein>
<organism evidence="2 3">
    <name type="scientific">Linnemannia gamsii</name>
    <dbReference type="NCBI Taxonomy" id="64522"/>
    <lineage>
        <taxon>Eukaryota</taxon>
        <taxon>Fungi</taxon>
        <taxon>Fungi incertae sedis</taxon>
        <taxon>Mucoromycota</taxon>
        <taxon>Mortierellomycotina</taxon>
        <taxon>Mortierellomycetes</taxon>
        <taxon>Mortierellales</taxon>
        <taxon>Mortierellaceae</taxon>
        <taxon>Linnemannia</taxon>
    </lineage>
</organism>
<sequence length="1071" mass="116641">MSDPSPPAPQPVFQQAFQGILAREVTNNYVSLPVHYHQPTGTRYIPMTVLRNMYPGIIGLQVDGQIVEPRRGLPTAQSMFQSAMSQWVDETIVVSDAEEGGSNTSYSDIRGGSASSSVAVVSQNDRSGTLVGGGQESQLSTTATFHRDGINASLLSEPAAQALSDDDANDSTIEYLEYRPDSIIQVVHYTPGPIETPAPTDGSQSGIGRIEGAFPPSFWARIRQEIYTAVRQVHQELAEEQAQVHGGNSTYGNQAAEAEVVTTSSWIATQCSIDQPCSPSKSSIISLSSSSSPESGSRGSGSEPNDMDEDVVVVARPTSSKAKCKDKKRDRDEEDVDDSSSNTSGSEKRLRSNVASPESTSSPTDDSDYDEDNESGSRKSPSSKASSRSGSNSRGSGAGSGSGSGSSSGSSSGSCFPRSGSSSCFGSGSDSGAVSSGSTSEIRLSEPALSCGSGSGTSPGLNSRATFGSGSGLSRMVASHGTEPGSPTGSSLGSPSSSLFESFATAKSQAFTPEARASSVSFEILTPPLLGGKHAPAMARQSEEPNRGDSVMITTSAEGNRLEDEIISIDSGDGGDDIDPDDTQPLRITNNQLRYFVAKRKGLLVRESQAVTICLKTSKDARRFYRLLKSQDYFGTWLNIKLAWTWDREQMRQLVEALVDSPTEVLFFDGCIDRAAAAATTAATALNTSVSILSTPSTSKEGDSQSVDSNTRTRRYDPLIRLFRQHQFKELHFYGLPNLFHHSIAPIPWNLSHLGSFRLHARISDWEGIQANRFLQFIKRATNLEHLYIGCPTERYMKYVDEITRAMDLSERNRDSPPLDIHFQHYQHRHTLLRVKYDQSDREFKEFEVDLMGTSYESHIQWKPILDKLVDGTLVSLSFKNMLDEMWMDTVMEWVYIQADDRGVGLENLQLDCMHFGPTQYHDLIKLLELTQPRLQTLTLRNVNISFPNNISSASETSATPTTTIECDLDLDLDLYIDRSDVVASVPMIGWPTLVKSLNIAVLSFLCIKTSNLQDQDIDGVVSCLRMMVRNSKKLALEKLLLQGAQFSVIGEQTLVKEIQAILPGVDVKFR</sequence>
<feature type="compositionally biased region" description="Low complexity" evidence="1">
    <location>
        <begin position="481"/>
        <end position="498"/>
    </location>
</feature>
<feature type="compositionally biased region" description="Low complexity" evidence="1">
    <location>
        <begin position="278"/>
        <end position="304"/>
    </location>
</feature>
<feature type="compositionally biased region" description="Acidic residues" evidence="1">
    <location>
        <begin position="365"/>
        <end position="374"/>
    </location>
</feature>
<feature type="compositionally biased region" description="Low complexity" evidence="1">
    <location>
        <begin position="407"/>
        <end position="440"/>
    </location>
</feature>
<evidence type="ECO:0000313" key="2">
    <source>
        <dbReference type="EMBL" id="KAG0294457.1"/>
    </source>
</evidence>
<dbReference type="EMBL" id="JAAAIM010000118">
    <property type="protein sequence ID" value="KAG0294457.1"/>
    <property type="molecule type" value="Genomic_DNA"/>
</dbReference>
<feature type="compositionally biased region" description="Polar residues" evidence="1">
    <location>
        <begin position="456"/>
        <end position="468"/>
    </location>
</feature>
<evidence type="ECO:0008006" key="4">
    <source>
        <dbReference type="Google" id="ProtNLM"/>
    </source>
</evidence>
<feature type="compositionally biased region" description="Low complexity" evidence="1">
    <location>
        <begin position="378"/>
        <end position="395"/>
    </location>
</feature>
<accession>A0ABQ7KA82</accession>